<evidence type="ECO:0000256" key="5">
    <source>
        <dbReference type="ARBA" id="ARBA00022692"/>
    </source>
</evidence>
<keyword evidence="5 8" id="KW-0812">Transmembrane</keyword>
<feature type="transmembrane region" description="Helical" evidence="8">
    <location>
        <begin position="271"/>
        <end position="289"/>
    </location>
</feature>
<keyword evidence="3" id="KW-0328">Glycosyltransferase</keyword>
<dbReference type="EMBL" id="MFCV01000010">
    <property type="protein sequence ID" value="OGE33406.1"/>
    <property type="molecule type" value="Genomic_DNA"/>
</dbReference>
<dbReference type="GO" id="GO:0009103">
    <property type="term" value="P:lipopolysaccharide biosynthetic process"/>
    <property type="evidence" value="ECO:0007669"/>
    <property type="project" value="UniProtKB-ARBA"/>
</dbReference>
<evidence type="ECO:0000256" key="6">
    <source>
        <dbReference type="ARBA" id="ARBA00022989"/>
    </source>
</evidence>
<evidence type="ECO:0000313" key="9">
    <source>
        <dbReference type="EMBL" id="OGE33406.1"/>
    </source>
</evidence>
<gene>
    <name evidence="9" type="ORF">A3C59_04175</name>
</gene>
<sequence length="486" mass="55781">MKRHHLILILILFIGFFFRTYQIVERFEFAHDGDLYSWIIKDIVDNGHFRLIGQLTSAPGIFIGPLFYYLLIPFFVITNMDPIGALIPVTLLGLLTIYSYYFVLSKIFSYEVGLIGSFLYAVLIVTVNSDRWVVPTVTTSLWAVWYLYTLVMLSRRKWSHLYLLGLLIGLIWHVHIALLPALLAVPVSLLFAKQIPSVKYILGFAVSLFSASLPFLIFELRHGMSQTLSFMNNFSDPEQGIAPGIYKFKLVLDMIAKNINSLFFSPQSSRFTENIVFIFAILLSPLFFIKKKLGEFLILYSWIIGLILFFSFSHTLISEYYFSSFNVIFIALISLLIYILFKSSTFGKILTILILSIVLVKNIHFLITGDFYNKGYLEKKAVVNFIKQDAEKKGFPCFGISYITAQGENVGFRYLFFLNKMHILRPSLEVPVYNIVIPDELSKEVTQKFGHIGIIPPDKTPSKEFFENRCQVPNTNLTESILGYVE</sequence>
<dbReference type="GO" id="GO:0016763">
    <property type="term" value="F:pentosyltransferase activity"/>
    <property type="evidence" value="ECO:0007669"/>
    <property type="project" value="TreeGrafter"/>
</dbReference>
<keyword evidence="7 8" id="KW-0472">Membrane</keyword>
<evidence type="ECO:0000256" key="3">
    <source>
        <dbReference type="ARBA" id="ARBA00022676"/>
    </source>
</evidence>
<name>A0A1F5JXM8_9BACT</name>
<dbReference type="PANTHER" id="PTHR33908">
    <property type="entry name" value="MANNOSYLTRANSFERASE YKCB-RELATED"/>
    <property type="match status" value="1"/>
</dbReference>
<evidence type="ECO:0000256" key="1">
    <source>
        <dbReference type="ARBA" id="ARBA00004651"/>
    </source>
</evidence>
<evidence type="ECO:0000256" key="4">
    <source>
        <dbReference type="ARBA" id="ARBA00022679"/>
    </source>
</evidence>
<evidence type="ECO:0000256" key="8">
    <source>
        <dbReference type="SAM" id="Phobius"/>
    </source>
</evidence>
<protein>
    <submittedName>
        <fullName evidence="9">Uncharacterized protein</fullName>
    </submittedName>
</protein>
<feature type="transmembrane region" description="Helical" evidence="8">
    <location>
        <begin position="197"/>
        <end position="218"/>
    </location>
</feature>
<feature type="transmembrane region" description="Helical" evidence="8">
    <location>
        <begin position="107"/>
        <end position="125"/>
    </location>
</feature>
<comment type="caution">
    <text evidence="9">The sequence shown here is derived from an EMBL/GenBank/DDBJ whole genome shotgun (WGS) entry which is preliminary data.</text>
</comment>
<evidence type="ECO:0000256" key="2">
    <source>
        <dbReference type="ARBA" id="ARBA00022475"/>
    </source>
</evidence>
<feature type="transmembrane region" description="Helical" evidence="8">
    <location>
        <begin position="132"/>
        <end position="148"/>
    </location>
</feature>
<feature type="transmembrane region" description="Helical" evidence="8">
    <location>
        <begin position="83"/>
        <end position="101"/>
    </location>
</feature>
<feature type="transmembrane region" description="Helical" evidence="8">
    <location>
        <begin position="320"/>
        <end position="341"/>
    </location>
</feature>
<comment type="subcellular location">
    <subcellularLocation>
        <location evidence="1">Cell membrane</location>
        <topology evidence="1">Multi-pass membrane protein</topology>
    </subcellularLocation>
</comment>
<reference evidence="9 10" key="1">
    <citation type="journal article" date="2016" name="Nat. Commun.">
        <title>Thousands of microbial genomes shed light on interconnected biogeochemical processes in an aquifer system.</title>
        <authorList>
            <person name="Anantharaman K."/>
            <person name="Brown C.T."/>
            <person name="Hug L.A."/>
            <person name="Sharon I."/>
            <person name="Castelle C.J."/>
            <person name="Probst A.J."/>
            <person name="Thomas B.C."/>
            <person name="Singh A."/>
            <person name="Wilkins M.J."/>
            <person name="Karaoz U."/>
            <person name="Brodie E.L."/>
            <person name="Williams K.H."/>
            <person name="Hubbard S.S."/>
            <person name="Banfield J.F."/>
        </authorList>
    </citation>
    <scope>NUCLEOTIDE SEQUENCE [LARGE SCALE GENOMIC DNA]</scope>
</reference>
<proteinExistence type="predicted"/>
<dbReference type="AlphaFoldDB" id="A0A1F5JXM8"/>
<evidence type="ECO:0000313" key="10">
    <source>
        <dbReference type="Proteomes" id="UP000176902"/>
    </source>
</evidence>
<feature type="transmembrane region" description="Helical" evidence="8">
    <location>
        <begin position="348"/>
        <end position="367"/>
    </location>
</feature>
<keyword evidence="4" id="KW-0808">Transferase</keyword>
<organism evidence="9 10">
    <name type="scientific">Candidatus Daviesbacteria bacterium RIFCSPHIGHO2_02_FULL_36_13</name>
    <dbReference type="NCBI Taxonomy" id="1797768"/>
    <lineage>
        <taxon>Bacteria</taxon>
        <taxon>Candidatus Daviesiibacteriota</taxon>
    </lineage>
</organism>
<dbReference type="PANTHER" id="PTHR33908:SF11">
    <property type="entry name" value="MEMBRANE PROTEIN"/>
    <property type="match status" value="1"/>
</dbReference>
<feature type="transmembrane region" description="Helical" evidence="8">
    <location>
        <begin position="296"/>
        <end position="314"/>
    </location>
</feature>
<dbReference type="GO" id="GO:0005886">
    <property type="term" value="C:plasma membrane"/>
    <property type="evidence" value="ECO:0007669"/>
    <property type="project" value="UniProtKB-SubCell"/>
</dbReference>
<feature type="transmembrane region" description="Helical" evidence="8">
    <location>
        <begin position="51"/>
        <end position="71"/>
    </location>
</feature>
<dbReference type="Proteomes" id="UP000176902">
    <property type="component" value="Unassembled WGS sequence"/>
</dbReference>
<dbReference type="STRING" id="1797768.A3C59_04175"/>
<feature type="transmembrane region" description="Helical" evidence="8">
    <location>
        <begin position="160"/>
        <end position="185"/>
    </location>
</feature>
<keyword evidence="6 8" id="KW-1133">Transmembrane helix</keyword>
<keyword evidence="2" id="KW-1003">Cell membrane</keyword>
<accession>A0A1F5JXM8</accession>
<dbReference type="InterPro" id="IPR050297">
    <property type="entry name" value="LipidA_mod_glycosyltrf_83"/>
</dbReference>
<evidence type="ECO:0000256" key="7">
    <source>
        <dbReference type="ARBA" id="ARBA00023136"/>
    </source>
</evidence>